<keyword evidence="4" id="KW-0597">Phosphoprotein</keyword>
<evidence type="ECO:0000256" key="3">
    <source>
        <dbReference type="ARBA" id="ARBA00020784"/>
    </source>
</evidence>
<dbReference type="NCBIfam" id="TIGR02886">
    <property type="entry name" value="spore_II_AA"/>
    <property type="match status" value="1"/>
</dbReference>
<dbReference type="InterPro" id="IPR003658">
    <property type="entry name" value="Anti-sigma_ant"/>
</dbReference>
<protein>
    <recommendedName>
        <fullName evidence="3 6">Anti-sigma F factor antagonist</fullName>
    </recommendedName>
    <alternativeName>
        <fullName evidence="6">Stage II sporulation protein</fullName>
    </alternativeName>
</protein>
<comment type="similarity">
    <text evidence="2 6">Belongs to the anti-sigma-factor antagonist family.</text>
</comment>
<comment type="function">
    <text evidence="1">In the phosphorylated form it could act as an anti-anti-sigma factor that counteracts SpoIIAB and thus releases sigma f from inhibition.</text>
</comment>
<evidence type="ECO:0000256" key="5">
    <source>
        <dbReference type="ARBA" id="ARBA00022969"/>
    </source>
</evidence>
<dbReference type="NCBIfam" id="TIGR00377">
    <property type="entry name" value="ant_ant_sig"/>
    <property type="match status" value="1"/>
</dbReference>
<evidence type="ECO:0000256" key="4">
    <source>
        <dbReference type="ARBA" id="ARBA00022553"/>
    </source>
</evidence>
<feature type="domain" description="STAS" evidence="7">
    <location>
        <begin position="3"/>
        <end position="117"/>
    </location>
</feature>
<dbReference type="Gene3D" id="3.30.750.24">
    <property type="entry name" value="STAS domain"/>
    <property type="match status" value="1"/>
</dbReference>
<evidence type="ECO:0000313" key="9">
    <source>
        <dbReference type="Proteomes" id="UP000741863"/>
    </source>
</evidence>
<dbReference type="PROSITE" id="PS50801">
    <property type="entry name" value="STAS"/>
    <property type="match status" value="1"/>
</dbReference>
<keyword evidence="5" id="KW-0749">Sporulation</keyword>
<dbReference type="PANTHER" id="PTHR33495">
    <property type="entry name" value="ANTI-SIGMA FACTOR ANTAGONIST TM_1081-RELATED-RELATED"/>
    <property type="match status" value="1"/>
</dbReference>
<dbReference type="SUPFAM" id="SSF52091">
    <property type="entry name" value="SpoIIaa-like"/>
    <property type="match status" value="1"/>
</dbReference>
<name>A0ABS2PDU5_9BACL</name>
<dbReference type="EMBL" id="JAFBEC010000007">
    <property type="protein sequence ID" value="MBM7633594.1"/>
    <property type="molecule type" value="Genomic_DNA"/>
</dbReference>
<evidence type="ECO:0000256" key="2">
    <source>
        <dbReference type="ARBA" id="ARBA00009013"/>
    </source>
</evidence>
<dbReference type="CDD" id="cd07043">
    <property type="entry name" value="STAS_anti-anti-sigma_factors"/>
    <property type="match status" value="1"/>
</dbReference>
<evidence type="ECO:0000256" key="1">
    <source>
        <dbReference type="ARBA" id="ARBA00001976"/>
    </source>
</evidence>
<dbReference type="InterPro" id="IPR036513">
    <property type="entry name" value="STAS_dom_sf"/>
</dbReference>
<dbReference type="Proteomes" id="UP000741863">
    <property type="component" value="Unassembled WGS sequence"/>
</dbReference>
<evidence type="ECO:0000259" key="7">
    <source>
        <dbReference type="PROSITE" id="PS50801"/>
    </source>
</evidence>
<dbReference type="InterPro" id="IPR002645">
    <property type="entry name" value="STAS_dom"/>
</dbReference>
<dbReference type="PANTHER" id="PTHR33495:SF2">
    <property type="entry name" value="ANTI-SIGMA FACTOR ANTAGONIST TM_1081-RELATED"/>
    <property type="match status" value="1"/>
</dbReference>
<evidence type="ECO:0000256" key="6">
    <source>
        <dbReference type="RuleBase" id="RU003749"/>
    </source>
</evidence>
<dbReference type="RefSeq" id="WP_042413718.1">
    <property type="nucleotide sequence ID" value="NZ_JAFBEC010000007.1"/>
</dbReference>
<dbReference type="InterPro" id="IPR014237">
    <property type="entry name" value="Anti-sigma_F_ant"/>
</dbReference>
<gene>
    <name evidence="8" type="ORF">JOD17_002688</name>
</gene>
<organism evidence="8 9">
    <name type="scientific">Geomicrobium sediminis</name>
    <dbReference type="NCBI Taxonomy" id="1347788"/>
    <lineage>
        <taxon>Bacteria</taxon>
        <taxon>Bacillati</taxon>
        <taxon>Bacillota</taxon>
        <taxon>Bacilli</taxon>
        <taxon>Bacillales</taxon>
        <taxon>Geomicrobium</taxon>
    </lineage>
</organism>
<reference evidence="8 9" key="1">
    <citation type="submission" date="2021-01" db="EMBL/GenBank/DDBJ databases">
        <title>Genomic Encyclopedia of Type Strains, Phase IV (KMG-IV): sequencing the most valuable type-strain genomes for metagenomic binning, comparative biology and taxonomic classification.</title>
        <authorList>
            <person name="Goeker M."/>
        </authorList>
    </citation>
    <scope>NUCLEOTIDE SEQUENCE [LARGE SCALE GENOMIC DNA]</scope>
    <source>
        <strain evidence="8 9">DSM 25540</strain>
    </source>
</reference>
<proteinExistence type="inferred from homology"/>
<dbReference type="Pfam" id="PF01740">
    <property type="entry name" value="STAS"/>
    <property type="match status" value="1"/>
</dbReference>
<sequence>MSFSVEVEQKQNILCVRLHGELDHHSASELRAIVDRHLEEHNTKHIVLNAEGLTFMDSSGIGVILGRYKKLQPRGGRLIVCGVSAPVYRLFEMAGLFKVLSLEEQESHALQALGEAV</sequence>
<evidence type="ECO:0000313" key="8">
    <source>
        <dbReference type="EMBL" id="MBM7633594.1"/>
    </source>
</evidence>
<comment type="caution">
    <text evidence="8">The sequence shown here is derived from an EMBL/GenBank/DDBJ whole genome shotgun (WGS) entry which is preliminary data.</text>
</comment>
<accession>A0ABS2PDU5</accession>
<keyword evidence="9" id="KW-1185">Reference proteome</keyword>